<dbReference type="InterPro" id="IPR011990">
    <property type="entry name" value="TPR-like_helical_dom_sf"/>
</dbReference>
<dbReference type="KEGG" id="fra:Francci3_2099"/>
<reference evidence="2 3" key="1">
    <citation type="journal article" date="2007" name="Genome Res.">
        <title>Genome characteristics of facultatively symbiotic Frankia sp. strains reflect host range and host plant biogeography.</title>
        <authorList>
            <person name="Normand P."/>
            <person name="Lapierre P."/>
            <person name="Tisa L.S."/>
            <person name="Gogarten J.P."/>
            <person name="Alloisio N."/>
            <person name="Bagnarol E."/>
            <person name="Bassi C.A."/>
            <person name="Berry A.M."/>
            <person name="Bickhart D.M."/>
            <person name="Choisne N."/>
            <person name="Couloux A."/>
            <person name="Cournoyer B."/>
            <person name="Cruveiller S."/>
            <person name="Daubin V."/>
            <person name="Demange N."/>
            <person name="Francino M.P."/>
            <person name="Goltsman E."/>
            <person name="Huang Y."/>
            <person name="Kopp O.R."/>
            <person name="Labarre L."/>
            <person name="Lapidus A."/>
            <person name="Lavire C."/>
            <person name="Marechal J."/>
            <person name="Martinez M."/>
            <person name="Mastronunzio J.E."/>
            <person name="Mullin B.C."/>
            <person name="Niemann J."/>
            <person name="Pujic P."/>
            <person name="Rawnsley T."/>
            <person name="Rouy Z."/>
            <person name="Schenowitz C."/>
            <person name="Sellstedt A."/>
            <person name="Tavares F."/>
            <person name="Tomkins J.P."/>
            <person name="Vallenet D."/>
            <person name="Valverde C."/>
            <person name="Wall L.G."/>
            <person name="Wang Y."/>
            <person name="Medigue C."/>
            <person name="Benson D.R."/>
        </authorList>
    </citation>
    <scope>NUCLEOTIDE SEQUENCE [LARGE SCALE GENOMIC DNA]</scope>
    <source>
        <strain evidence="3">DSM 45818 / CECT 9043 / CcI3</strain>
    </source>
</reference>
<organism evidence="2 3">
    <name type="scientific">Frankia casuarinae (strain DSM 45818 / CECT 9043 / HFP020203 / CcI3)</name>
    <dbReference type="NCBI Taxonomy" id="106370"/>
    <lineage>
        <taxon>Bacteria</taxon>
        <taxon>Bacillati</taxon>
        <taxon>Actinomycetota</taxon>
        <taxon>Actinomycetes</taxon>
        <taxon>Frankiales</taxon>
        <taxon>Frankiaceae</taxon>
        <taxon>Frankia</taxon>
    </lineage>
</organism>
<dbReference type="eggNOG" id="COG5606">
    <property type="taxonomic scope" value="Bacteria"/>
</dbReference>
<feature type="region of interest" description="Disordered" evidence="1">
    <location>
        <begin position="97"/>
        <end position="139"/>
    </location>
</feature>
<dbReference type="HOGENOM" id="CLU_569562_0_0_11"/>
<feature type="compositionally biased region" description="Low complexity" evidence="1">
    <location>
        <begin position="105"/>
        <end position="114"/>
    </location>
</feature>
<accession>Q2JB71</accession>
<dbReference type="STRING" id="106370.Francci3_2099"/>
<evidence type="ECO:0000256" key="1">
    <source>
        <dbReference type="SAM" id="MobiDB-lite"/>
    </source>
</evidence>
<evidence type="ECO:0000313" key="3">
    <source>
        <dbReference type="Proteomes" id="UP000001937"/>
    </source>
</evidence>
<dbReference type="EMBL" id="CP000249">
    <property type="protein sequence ID" value="ABD11471.1"/>
    <property type="molecule type" value="Genomic_DNA"/>
</dbReference>
<proteinExistence type="predicted"/>
<dbReference type="Gene3D" id="1.25.40.10">
    <property type="entry name" value="Tetratricopeptide repeat domain"/>
    <property type="match status" value="1"/>
</dbReference>
<evidence type="ECO:0000313" key="2">
    <source>
        <dbReference type="EMBL" id="ABD11471.1"/>
    </source>
</evidence>
<sequence length="470" mass="51179">MTPHRATEHPGWNPSMLRRHRLQYGLTLPTLAERIRNIDVDSARERSFTPPLATAEVIGKHERGQTYPGADYRASYRHIFGTGDADLGFRHRLPAEHAQTTPQQADSPSDRAASSPPPYSGDIGGYTASRPPDTDGPERRIMTESEEAFNFLVNAERAAARPEVLDFLHQQVRSLAIAFPTEATNLVGPLLDAQRVAFRLLDGPTPPDQARDLYFLAAITSGLLARAGVDLSQHTTADIYARVAYLCADRADHPGLRIWVRTEQARAAYWTGAPHEALRYIEAAEADVHLVHGTAAIETAVQAARAHAALGDSAQAHAAITRAVDLRERTRPDDLDEIGGELSTPVAVQLFIASDALTRLPEDPRAEQAAMDAVEAFAAAGNASYGSRAGAHINLALARTRRGDVDGAQDALRPVLAIPAQRRNHGIRTLMQRIQGALTDQRYGRSPQALDIAAEVENYCQVTPTTRIPE</sequence>
<dbReference type="Proteomes" id="UP000001937">
    <property type="component" value="Chromosome"/>
</dbReference>
<name>Q2JB71_FRACC</name>
<dbReference type="AlphaFoldDB" id="Q2JB71"/>
<keyword evidence="3" id="KW-1185">Reference proteome</keyword>
<protein>
    <submittedName>
        <fullName evidence="2">Tetratricopeptide TPR_4</fullName>
    </submittedName>
</protein>
<gene>
    <name evidence="2" type="ordered locus">Francci3_2099</name>
</gene>